<proteinExistence type="predicted"/>
<evidence type="ECO:0000259" key="2">
    <source>
        <dbReference type="Pfam" id="PF00561"/>
    </source>
</evidence>
<dbReference type="InterPro" id="IPR000639">
    <property type="entry name" value="Epox_hydrolase-like"/>
</dbReference>
<comment type="caution">
    <text evidence="3">The sequence shown here is derived from an EMBL/GenBank/DDBJ whole genome shotgun (WGS) entry which is preliminary data.</text>
</comment>
<accession>A0A553WJY3</accession>
<keyword evidence="1" id="KW-0378">Hydrolase</keyword>
<keyword evidence="4" id="KW-1185">Reference proteome</keyword>
<reference evidence="3 4" key="1">
    <citation type="submission" date="2019-07" db="EMBL/GenBank/DDBJ databases">
        <authorList>
            <person name="Park M."/>
        </authorList>
    </citation>
    <scope>NUCLEOTIDE SEQUENCE [LARGE SCALE GENOMIC DNA]</scope>
    <source>
        <strain evidence="3 4">KCTC32445</strain>
    </source>
</reference>
<dbReference type="Gene3D" id="3.40.50.1820">
    <property type="entry name" value="alpha/beta hydrolase"/>
    <property type="match status" value="1"/>
</dbReference>
<organism evidence="3 4">
    <name type="scientific">Sphingorhabdus contaminans</name>
    <dbReference type="NCBI Taxonomy" id="1343899"/>
    <lineage>
        <taxon>Bacteria</taxon>
        <taxon>Pseudomonadati</taxon>
        <taxon>Pseudomonadota</taxon>
        <taxon>Alphaproteobacteria</taxon>
        <taxon>Sphingomonadales</taxon>
        <taxon>Sphingomonadaceae</taxon>
        <taxon>Sphingorhabdus</taxon>
    </lineage>
</organism>
<evidence type="ECO:0000256" key="1">
    <source>
        <dbReference type="ARBA" id="ARBA00022801"/>
    </source>
</evidence>
<evidence type="ECO:0000313" key="3">
    <source>
        <dbReference type="EMBL" id="TSB04966.1"/>
    </source>
</evidence>
<dbReference type="NCBIfam" id="NF002043">
    <property type="entry name" value="PRK00870.1"/>
    <property type="match status" value="1"/>
</dbReference>
<dbReference type="Proteomes" id="UP000320160">
    <property type="component" value="Unassembled WGS sequence"/>
</dbReference>
<name>A0A553WJY3_9SPHN</name>
<dbReference type="PANTHER" id="PTHR42977">
    <property type="entry name" value="HYDROLASE-RELATED"/>
    <property type="match status" value="1"/>
</dbReference>
<dbReference type="InterPro" id="IPR029058">
    <property type="entry name" value="AB_hydrolase_fold"/>
</dbReference>
<dbReference type="AlphaFoldDB" id="A0A553WJY3"/>
<dbReference type="RefSeq" id="WP_143775881.1">
    <property type="nucleotide sequence ID" value="NZ_VKKU01000001.1"/>
</dbReference>
<gene>
    <name evidence="3" type="ORF">FOM92_06130</name>
</gene>
<dbReference type="GO" id="GO:0004301">
    <property type="term" value="F:epoxide hydrolase activity"/>
    <property type="evidence" value="ECO:0007669"/>
    <property type="project" value="TreeGrafter"/>
</dbReference>
<dbReference type="InterPro" id="IPR051340">
    <property type="entry name" value="Haloalkane_dehalogenase"/>
</dbReference>
<dbReference type="SUPFAM" id="SSF53474">
    <property type="entry name" value="alpha/beta-Hydrolases"/>
    <property type="match status" value="1"/>
</dbReference>
<dbReference type="InterPro" id="IPR000073">
    <property type="entry name" value="AB_hydrolase_1"/>
</dbReference>
<protein>
    <submittedName>
        <fullName evidence="3">Haloalkane dehalogenase</fullName>
    </submittedName>
</protein>
<dbReference type="PANTHER" id="PTHR42977:SF3">
    <property type="entry name" value="AB HYDROLASE-1 DOMAIN-CONTAINING PROTEIN"/>
    <property type="match status" value="1"/>
</dbReference>
<dbReference type="OrthoDB" id="9804723at2"/>
<sequence>MKVLRTPDSAFADIADFPFQPHYAEISDPMDGTALRVHYVDEGPKDAQVVLMMHGEPSWSYLYRHMIPPVSQRGLRVVAPDLVGFGKSDKPSKKSDYSYARHVAWMHAWLEQLDLRNIILVCQDWGSLIGLRLLGEMPERFAGVVLSNGGLPEGGPAPRAFAIWRAFSKWSPFFPIGKIVSTGTKRGLSEAEIAAYDAPFPDSRYTAAARIFPSFVPFENNVAISDQKKAWAVLEKFDKPFLCCFSDGDPVTRGGEARWIGRVPGTEGQPHTTLKGGHFIQEDDPKGFVDCILKVAKA</sequence>
<dbReference type="EMBL" id="VKKU01000001">
    <property type="protein sequence ID" value="TSB04966.1"/>
    <property type="molecule type" value="Genomic_DNA"/>
</dbReference>
<dbReference type="PRINTS" id="PR00412">
    <property type="entry name" value="EPOXHYDRLASE"/>
</dbReference>
<dbReference type="PRINTS" id="PR00111">
    <property type="entry name" value="ABHYDROLASE"/>
</dbReference>
<dbReference type="Pfam" id="PF00561">
    <property type="entry name" value="Abhydrolase_1"/>
    <property type="match status" value="1"/>
</dbReference>
<feature type="domain" description="AB hydrolase-1" evidence="2">
    <location>
        <begin position="49"/>
        <end position="170"/>
    </location>
</feature>
<evidence type="ECO:0000313" key="4">
    <source>
        <dbReference type="Proteomes" id="UP000320160"/>
    </source>
</evidence>